<reference evidence="1" key="1">
    <citation type="journal article" date="2019" name="PLoS Negl. Trop. Dis.">
        <title>Revisiting the worldwide diversity of Leptospira species in the environment.</title>
        <authorList>
            <person name="Vincent A.T."/>
            <person name="Schiettekatte O."/>
            <person name="Bourhy P."/>
            <person name="Veyrier F.J."/>
            <person name="Picardeau M."/>
        </authorList>
    </citation>
    <scope>NUCLEOTIDE SEQUENCE [LARGE SCALE GENOMIC DNA]</scope>
    <source>
        <strain evidence="1">SSW15</strain>
    </source>
</reference>
<dbReference type="InterPro" id="IPR036412">
    <property type="entry name" value="HAD-like_sf"/>
</dbReference>
<name>A0A4R9GDV1_9LEPT</name>
<dbReference type="PANTHER" id="PTHR43611">
    <property type="entry name" value="ALPHA-D-GLUCOSE 1-PHOSPHATE PHOSPHATASE"/>
    <property type="match status" value="1"/>
</dbReference>
<dbReference type="Proteomes" id="UP000298458">
    <property type="component" value="Unassembled WGS sequence"/>
</dbReference>
<dbReference type="Gene3D" id="3.40.50.1000">
    <property type="entry name" value="HAD superfamily/HAD-like"/>
    <property type="match status" value="1"/>
</dbReference>
<dbReference type="SUPFAM" id="SSF56784">
    <property type="entry name" value="HAD-like"/>
    <property type="match status" value="1"/>
</dbReference>
<dbReference type="InterPro" id="IPR023214">
    <property type="entry name" value="HAD_sf"/>
</dbReference>
<organism evidence="1 2">
    <name type="scientific">Leptospira fletcheri</name>
    <dbReference type="NCBI Taxonomy" id="2484981"/>
    <lineage>
        <taxon>Bacteria</taxon>
        <taxon>Pseudomonadati</taxon>
        <taxon>Spirochaetota</taxon>
        <taxon>Spirochaetia</taxon>
        <taxon>Leptospirales</taxon>
        <taxon>Leptospiraceae</taxon>
        <taxon>Leptospira</taxon>
    </lineage>
</organism>
<dbReference type="RefSeq" id="WP_135768345.1">
    <property type="nucleotide sequence ID" value="NZ_RQET01000008.1"/>
</dbReference>
<dbReference type="EMBL" id="RQET01000008">
    <property type="protein sequence ID" value="TGK09982.1"/>
    <property type="molecule type" value="Genomic_DNA"/>
</dbReference>
<dbReference type="PANTHER" id="PTHR43611:SF3">
    <property type="entry name" value="FLAVIN MONONUCLEOTIDE HYDROLASE 1, CHLOROPLATIC"/>
    <property type="match status" value="1"/>
</dbReference>
<keyword evidence="2" id="KW-1185">Reference proteome</keyword>
<dbReference type="InterPro" id="IPR023198">
    <property type="entry name" value="PGP-like_dom2"/>
</dbReference>
<sequence length="205" mass="24429">MRSPLFVFDLMDTLIKDPFHSALRALLSKDQLESFKNGRERQAFLEFEKGQIEEKEFFSRFYLESHRLAGLPNPEELKRKMFSSVELIEETAKVVRRLKQKGFQVILASNYSIWYKELLKFPEVGTLLHSLDRLYFSCEMGVRKPSQEYYQWIEVDFPEREIVFIDDNPTNVEVAGYLNWNSYRFDPKNPTGLEEFLREQYPNCL</sequence>
<gene>
    <name evidence="1" type="ORF">EHO60_11540</name>
</gene>
<dbReference type="Gene3D" id="1.10.150.240">
    <property type="entry name" value="Putative phosphatase, domain 2"/>
    <property type="match status" value="1"/>
</dbReference>
<dbReference type="SFLD" id="SFLDG01129">
    <property type="entry name" value="C1.5:_HAD__Beta-PGM__Phosphata"/>
    <property type="match status" value="1"/>
</dbReference>
<accession>A0A4R9GDV1</accession>
<evidence type="ECO:0000313" key="2">
    <source>
        <dbReference type="Proteomes" id="UP000298458"/>
    </source>
</evidence>
<protein>
    <submittedName>
        <fullName evidence="1">Dehalogenase</fullName>
    </submittedName>
</protein>
<comment type="caution">
    <text evidence="1">The sequence shown here is derived from an EMBL/GenBank/DDBJ whole genome shotgun (WGS) entry which is preliminary data.</text>
</comment>
<dbReference type="OrthoDB" id="340219at2"/>
<dbReference type="SFLD" id="SFLDS00003">
    <property type="entry name" value="Haloacid_Dehalogenase"/>
    <property type="match status" value="1"/>
</dbReference>
<dbReference type="AlphaFoldDB" id="A0A4R9GDV1"/>
<dbReference type="Pfam" id="PF00702">
    <property type="entry name" value="Hydrolase"/>
    <property type="match status" value="1"/>
</dbReference>
<evidence type="ECO:0000313" key="1">
    <source>
        <dbReference type="EMBL" id="TGK09982.1"/>
    </source>
</evidence>
<proteinExistence type="predicted"/>